<dbReference type="EC" id="4.3.1.12" evidence="1"/>
<keyword evidence="2" id="KW-1185">Reference proteome</keyword>
<dbReference type="GO" id="GO:0008473">
    <property type="term" value="F:ornithine cyclodeaminase activity"/>
    <property type="evidence" value="ECO:0007669"/>
    <property type="project" value="UniProtKB-EC"/>
</dbReference>
<dbReference type="RefSeq" id="WP_209644406.1">
    <property type="nucleotide sequence ID" value="NZ_JAGINW010000001.1"/>
</dbReference>
<proteinExistence type="predicted"/>
<dbReference type="PANTHER" id="PTHR13812:SF19">
    <property type="entry name" value="KETIMINE REDUCTASE MU-CRYSTALLIN"/>
    <property type="match status" value="1"/>
</dbReference>
<reference evidence="1 2" key="1">
    <citation type="submission" date="2021-03" db="EMBL/GenBank/DDBJ databases">
        <title>Sequencing the genomes of 1000 actinobacteria strains.</title>
        <authorList>
            <person name="Klenk H.-P."/>
        </authorList>
    </citation>
    <scope>NUCLEOTIDE SEQUENCE [LARGE SCALE GENOMIC DNA]</scope>
    <source>
        <strain evidence="1 2">DSM 46670</strain>
    </source>
</reference>
<dbReference type="InterPro" id="IPR023401">
    <property type="entry name" value="ODC_N"/>
</dbReference>
<comment type="caution">
    <text evidence="1">The sequence shown here is derived from an EMBL/GenBank/DDBJ whole genome shotgun (WGS) entry which is preliminary data.</text>
</comment>
<evidence type="ECO:0000313" key="2">
    <source>
        <dbReference type="Proteomes" id="UP001519332"/>
    </source>
</evidence>
<dbReference type="EMBL" id="JAGINW010000001">
    <property type="protein sequence ID" value="MBP2327466.1"/>
    <property type="molecule type" value="Genomic_DNA"/>
</dbReference>
<dbReference type="SUPFAM" id="SSF51735">
    <property type="entry name" value="NAD(P)-binding Rossmann-fold domains"/>
    <property type="match status" value="1"/>
</dbReference>
<dbReference type="Gene3D" id="3.40.50.720">
    <property type="entry name" value="NAD(P)-binding Rossmann-like Domain"/>
    <property type="match status" value="1"/>
</dbReference>
<dbReference type="Proteomes" id="UP001519332">
    <property type="component" value="Unassembled WGS sequence"/>
</dbReference>
<dbReference type="InterPro" id="IPR036291">
    <property type="entry name" value="NAD(P)-bd_dom_sf"/>
</dbReference>
<dbReference type="PANTHER" id="PTHR13812">
    <property type="entry name" value="KETIMINE REDUCTASE MU-CRYSTALLIN"/>
    <property type="match status" value="1"/>
</dbReference>
<dbReference type="InterPro" id="IPR003462">
    <property type="entry name" value="ODC_Mu_crystall"/>
</dbReference>
<keyword evidence="1" id="KW-0456">Lyase</keyword>
<name>A0ABS4TSU0_9PSEU</name>
<organism evidence="1 2">
    <name type="scientific">Kibdelosporangium banguiense</name>
    <dbReference type="NCBI Taxonomy" id="1365924"/>
    <lineage>
        <taxon>Bacteria</taxon>
        <taxon>Bacillati</taxon>
        <taxon>Actinomycetota</taxon>
        <taxon>Actinomycetes</taxon>
        <taxon>Pseudonocardiales</taxon>
        <taxon>Pseudonocardiaceae</taxon>
        <taxon>Kibdelosporangium</taxon>
    </lineage>
</organism>
<sequence length="301" mass="31057">MTLLLTRSDVTTLLDLDRALELITTGFTSPAADVPGQRVRTDLPGPGTATALIPGLLPGIPAFTAKVNAKFPHATPALRGVICLHSLQTGELLALLDSASVTAWRTGLAAAVATHTLARPDASSIGFVGAGAQAQMTWTALSHLRPWTTVVSTDTDPARSIGDPLPTAAAVADTADVVVLATWSREPIIDTGRPGQHFTTLGADEPGKIELSRRLLETSRVIVDDPVLVAAAGALGNVGLDATAAAGTLSDVLRGSIPAHIDGGVSVYAPIGLPWQDLALSWSLYQRALDTGAGLRIDLLA</sequence>
<gene>
    <name evidence="1" type="ORF">JOF56_007851</name>
</gene>
<evidence type="ECO:0000313" key="1">
    <source>
        <dbReference type="EMBL" id="MBP2327466.1"/>
    </source>
</evidence>
<dbReference type="Gene3D" id="3.30.1780.10">
    <property type="entry name" value="ornithine cyclodeaminase, domain 1"/>
    <property type="match status" value="1"/>
</dbReference>
<accession>A0ABS4TSU0</accession>
<dbReference type="Pfam" id="PF02423">
    <property type="entry name" value="OCD_Mu_crystall"/>
    <property type="match status" value="2"/>
</dbReference>
<protein>
    <submittedName>
        <fullName evidence="1">Ornithine cyclodeaminase</fullName>
        <ecNumber evidence="1">4.3.1.12</ecNumber>
    </submittedName>
</protein>